<evidence type="ECO:0000313" key="2">
    <source>
        <dbReference type="Proteomes" id="UP000029614"/>
    </source>
</evidence>
<dbReference type="Proteomes" id="UP000029614">
    <property type="component" value="Unassembled WGS sequence"/>
</dbReference>
<name>A0A096D4F8_9BACT</name>
<dbReference type="AlphaFoldDB" id="A0A096D4F8"/>
<evidence type="ECO:0000313" key="1">
    <source>
        <dbReference type="EMBL" id="KGF52399.1"/>
    </source>
</evidence>
<dbReference type="RefSeq" id="WP_156098332.1">
    <property type="nucleotide sequence ID" value="NZ_JRNU01000012.1"/>
</dbReference>
<gene>
    <name evidence="1" type="ORF">HMPREF9302_03730</name>
</gene>
<dbReference type="OrthoDB" id="9926473at2"/>
<accession>A0A096D4F8</accession>
<organism evidence="1 2">
    <name type="scientific">Prevotella amnii DNF00058</name>
    <dbReference type="NCBI Taxonomy" id="1401066"/>
    <lineage>
        <taxon>Bacteria</taxon>
        <taxon>Pseudomonadati</taxon>
        <taxon>Bacteroidota</taxon>
        <taxon>Bacteroidia</taxon>
        <taxon>Bacteroidales</taxon>
        <taxon>Prevotellaceae</taxon>
        <taxon>Prevotella</taxon>
    </lineage>
</organism>
<comment type="caution">
    <text evidence="1">The sequence shown here is derived from an EMBL/GenBank/DDBJ whole genome shotgun (WGS) entry which is preliminary data.</text>
</comment>
<proteinExistence type="predicted"/>
<protein>
    <submittedName>
        <fullName evidence="1">Uncharacterized protein</fullName>
    </submittedName>
</protein>
<dbReference type="EMBL" id="JRNU01000012">
    <property type="protein sequence ID" value="KGF52399.1"/>
    <property type="molecule type" value="Genomic_DNA"/>
</dbReference>
<keyword evidence="2" id="KW-1185">Reference proteome</keyword>
<reference evidence="1 2" key="1">
    <citation type="submission" date="2014-07" db="EMBL/GenBank/DDBJ databases">
        <authorList>
            <person name="McCorrison J."/>
            <person name="Sanka R."/>
            <person name="Torralba M."/>
            <person name="Gillis M."/>
            <person name="Haft D.H."/>
            <person name="Methe B."/>
            <person name="Sutton G."/>
            <person name="Nelson K.E."/>
        </authorList>
    </citation>
    <scope>NUCLEOTIDE SEQUENCE [LARGE SCALE GENOMIC DNA]</scope>
    <source>
        <strain evidence="1 2">DNF00058</strain>
    </source>
</reference>
<sequence>MSKIIENKADKAFPCPKDEDTVASMREKKRGYIKGYEQALKDMKGHLDLAAIAGKSFMVLDMCKWIEGRLKD</sequence>